<feature type="domain" description="ABC transmembrane type-1" evidence="8">
    <location>
        <begin position="105"/>
        <end position="311"/>
    </location>
</feature>
<comment type="subcellular location">
    <subcellularLocation>
        <location evidence="1 7">Cell membrane</location>
        <topology evidence="1 7">Multi-pass membrane protein</topology>
    </subcellularLocation>
</comment>
<accession>A0ABD6CGS5</accession>
<keyword evidence="2 7" id="KW-0813">Transport</keyword>
<dbReference type="EMBL" id="JBHUDJ010000015">
    <property type="protein sequence ID" value="MFD1589415.1"/>
    <property type="molecule type" value="Genomic_DNA"/>
</dbReference>
<feature type="transmembrane region" description="Helical" evidence="7">
    <location>
        <begin position="292"/>
        <end position="310"/>
    </location>
</feature>
<evidence type="ECO:0000256" key="2">
    <source>
        <dbReference type="ARBA" id="ARBA00022448"/>
    </source>
</evidence>
<dbReference type="InterPro" id="IPR045621">
    <property type="entry name" value="BPD_transp_1_N"/>
</dbReference>
<sequence length="327" mass="35905">MGNLGLTWYIVRRVAWAGFVSVLILTVTFVLLAVTPNAQAAELQFQAAQGTGDAASAEQAFEQARGLDQSLWERYTDYMTNLATGNWGWSDTRSQPVVQAIMEAYPYTLMYTVPAILISTILGLGIGLYSATHRYTKLDYVGTFVAFFGLSIPNFWFGIILLLVFGVTLGWVPVLFDPTVPVFSWANVVQLVLPVFVLTTGTIASEMRYARAEALEYVRAEFVKTARAKGADENRILLRHILRPALVPLSTILVGDLLGLFLTASYLVEIVFGIPGLGRLSLDALLNQDTALVLGTTLIPVFVAVIGNLLQDIAYTILDPRIDYGDR</sequence>
<evidence type="ECO:0000256" key="3">
    <source>
        <dbReference type="ARBA" id="ARBA00022475"/>
    </source>
</evidence>
<feature type="transmembrane region" description="Helical" evidence="7">
    <location>
        <begin position="109"/>
        <end position="131"/>
    </location>
</feature>
<dbReference type="CDD" id="cd06261">
    <property type="entry name" value="TM_PBP2"/>
    <property type="match status" value="1"/>
</dbReference>
<reference evidence="9 10" key="1">
    <citation type="journal article" date="2019" name="Int. J. Syst. Evol. Microbiol.">
        <title>The Global Catalogue of Microorganisms (GCM) 10K type strain sequencing project: providing services to taxonomists for standard genome sequencing and annotation.</title>
        <authorList>
            <consortium name="The Broad Institute Genomics Platform"/>
            <consortium name="The Broad Institute Genome Sequencing Center for Infectious Disease"/>
            <person name="Wu L."/>
            <person name="Ma J."/>
        </authorList>
    </citation>
    <scope>NUCLEOTIDE SEQUENCE [LARGE SCALE GENOMIC DNA]</scope>
    <source>
        <strain evidence="9 10">CGMCC 1.12125</strain>
    </source>
</reference>
<dbReference type="Proteomes" id="UP001597119">
    <property type="component" value="Unassembled WGS sequence"/>
</dbReference>
<evidence type="ECO:0000256" key="5">
    <source>
        <dbReference type="ARBA" id="ARBA00022989"/>
    </source>
</evidence>
<dbReference type="AlphaFoldDB" id="A0ABD6CGS5"/>
<keyword evidence="3" id="KW-1003">Cell membrane</keyword>
<evidence type="ECO:0000313" key="10">
    <source>
        <dbReference type="Proteomes" id="UP001597119"/>
    </source>
</evidence>
<dbReference type="RefSeq" id="WP_247381137.1">
    <property type="nucleotide sequence ID" value="NZ_JALLGV010000009.1"/>
</dbReference>
<protein>
    <submittedName>
        <fullName evidence="9">ABC transporter permease</fullName>
    </submittedName>
</protein>
<feature type="transmembrane region" description="Helical" evidence="7">
    <location>
        <begin position="245"/>
        <end position="272"/>
    </location>
</feature>
<keyword evidence="6 7" id="KW-0472">Membrane</keyword>
<gene>
    <name evidence="9" type="ORF">ACFR9U_20765</name>
</gene>
<evidence type="ECO:0000256" key="1">
    <source>
        <dbReference type="ARBA" id="ARBA00004651"/>
    </source>
</evidence>
<dbReference type="Pfam" id="PF19300">
    <property type="entry name" value="BPD_transp_1_N"/>
    <property type="match status" value="1"/>
</dbReference>
<dbReference type="GO" id="GO:0005886">
    <property type="term" value="C:plasma membrane"/>
    <property type="evidence" value="ECO:0007669"/>
    <property type="project" value="UniProtKB-SubCell"/>
</dbReference>
<dbReference type="PROSITE" id="PS50928">
    <property type="entry name" value="ABC_TM1"/>
    <property type="match status" value="1"/>
</dbReference>
<comment type="similarity">
    <text evidence="7">Belongs to the binding-protein-dependent transport system permease family.</text>
</comment>
<evidence type="ECO:0000256" key="4">
    <source>
        <dbReference type="ARBA" id="ARBA00022692"/>
    </source>
</evidence>
<organism evidence="9 10">
    <name type="scientific">Halorientalis brevis</name>
    <dbReference type="NCBI Taxonomy" id="1126241"/>
    <lineage>
        <taxon>Archaea</taxon>
        <taxon>Methanobacteriati</taxon>
        <taxon>Methanobacteriota</taxon>
        <taxon>Stenosarchaea group</taxon>
        <taxon>Halobacteria</taxon>
        <taxon>Halobacteriales</taxon>
        <taxon>Haloarculaceae</taxon>
        <taxon>Halorientalis</taxon>
    </lineage>
</organism>
<keyword evidence="10" id="KW-1185">Reference proteome</keyword>
<keyword evidence="4 7" id="KW-0812">Transmembrane</keyword>
<comment type="caution">
    <text evidence="9">The sequence shown here is derived from an EMBL/GenBank/DDBJ whole genome shotgun (WGS) entry which is preliminary data.</text>
</comment>
<dbReference type="PANTHER" id="PTHR30465:SF0">
    <property type="entry name" value="OLIGOPEPTIDE TRANSPORT SYSTEM PERMEASE PROTEIN APPB"/>
    <property type="match status" value="1"/>
</dbReference>
<feature type="transmembrane region" description="Helical" evidence="7">
    <location>
        <begin position="14"/>
        <end position="34"/>
    </location>
</feature>
<evidence type="ECO:0000256" key="7">
    <source>
        <dbReference type="RuleBase" id="RU363032"/>
    </source>
</evidence>
<feature type="transmembrane region" description="Helical" evidence="7">
    <location>
        <begin position="143"/>
        <end position="176"/>
    </location>
</feature>
<evidence type="ECO:0000313" key="9">
    <source>
        <dbReference type="EMBL" id="MFD1589415.1"/>
    </source>
</evidence>
<dbReference type="Pfam" id="PF00528">
    <property type="entry name" value="BPD_transp_1"/>
    <property type="match status" value="1"/>
</dbReference>
<evidence type="ECO:0000259" key="8">
    <source>
        <dbReference type="PROSITE" id="PS50928"/>
    </source>
</evidence>
<proteinExistence type="inferred from homology"/>
<dbReference type="SUPFAM" id="SSF161098">
    <property type="entry name" value="MetI-like"/>
    <property type="match status" value="1"/>
</dbReference>
<dbReference type="InterPro" id="IPR000515">
    <property type="entry name" value="MetI-like"/>
</dbReference>
<feature type="transmembrane region" description="Helical" evidence="7">
    <location>
        <begin position="182"/>
        <end position="204"/>
    </location>
</feature>
<name>A0ABD6CGS5_9EURY</name>
<dbReference type="PANTHER" id="PTHR30465">
    <property type="entry name" value="INNER MEMBRANE ABC TRANSPORTER"/>
    <property type="match status" value="1"/>
</dbReference>
<keyword evidence="5 7" id="KW-1133">Transmembrane helix</keyword>
<dbReference type="InterPro" id="IPR035906">
    <property type="entry name" value="MetI-like_sf"/>
</dbReference>
<dbReference type="Gene3D" id="1.10.3720.10">
    <property type="entry name" value="MetI-like"/>
    <property type="match status" value="1"/>
</dbReference>
<evidence type="ECO:0000256" key="6">
    <source>
        <dbReference type="ARBA" id="ARBA00023136"/>
    </source>
</evidence>